<dbReference type="InterPro" id="IPR011396">
    <property type="entry name" value="PT_DNA_restrict"/>
</dbReference>
<evidence type="ECO:0000259" key="1">
    <source>
        <dbReference type="Pfam" id="PF13391"/>
    </source>
</evidence>
<dbReference type="Pfam" id="PF13391">
    <property type="entry name" value="HNH_2"/>
    <property type="match status" value="1"/>
</dbReference>
<feature type="domain" description="HNH nuclease" evidence="1">
    <location>
        <begin position="215"/>
        <end position="269"/>
    </location>
</feature>
<comment type="caution">
    <text evidence="3">The sequence shown here is derived from an EMBL/GenBank/DDBJ whole genome shotgun (WGS) entry which is preliminary data.</text>
</comment>
<name>A0A2I0R2D0_9FLAO</name>
<keyword evidence="4" id="KW-1185">Reference proteome</keyword>
<dbReference type="PIRSF" id="PIRSF030850">
    <property type="entry name" value="UCP030850"/>
    <property type="match status" value="1"/>
</dbReference>
<accession>A0A2I0R2D0</accession>
<feature type="domain" description="ScoMcrA-like DNA sulfur-binding" evidence="2">
    <location>
        <begin position="13"/>
        <end position="151"/>
    </location>
</feature>
<dbReference type="InterPro" id="IPR058813">
    <property type="entry name" value="DNA-SBD_ScoMcrA"/>
</dbReference>
<dbReference type="Proteomes" id="UP000236654">
    <property type="component" value="Unassembled WGS sequence"/>
</dbReference>
<dbReference type="GO" id="GO:0004519">
    <property type="term" value="F:endonuclease activity"/>
    <property type="evidence" value="ECO:0007669"/>
    <property type="project" value="UniProtKB-KW"/>
</dbReference>
<keyword evidence="3" id="KW-0255">Endonuclease</keyword>
<dbReference type="EMBL" id="PJNI01000008">
    <property type="protein sequence ID" value="PKR80742.1"/>
    <property type="molecule type" value="Genomic_DNA"/>
</dbReference>
<proteinExistence type="predicted"/>
<organism evidence="3 4">
    <name type="scientific">Brumimicrobium salinarum</name>
    <dbReference type="NCBI Taxonomy" id="2058658"/>
    <lineage>
        <taxon>Bacteria</taxon>
        <taxon>Pseudomonadati</taxon>
        <taxon>Bacteroidota</taxon>
        <taxon>Flavobacteriia</taxon>
        <taxon>Flavobacteriales</taxon>
        <taxon>Crocinitomicaceae</taxon>
        <taxon>Brumimicrobium</taxon>
    </lineage>
</organism>
<sequence length="322" mass="37573">MESNEELSKYLFQLKKLRRDRNKKRGDAPHKPVLLLAIIEGIENGDIISNRIAISPELVLSFKDIWSKIVVTDHLQNFAMPFFRLKSDGFWKLHSKHGSFIPRTISSFAGLREAIELAEMDKALFDFLLNPISREVIKAELLNHYFPDTKDRLTNSQNDFVNQLKNQVLNNDRLTYAERIEELRSKMQVSDFEEEIYVRNGIFKREIPKLYNYTCAISGLRIEATINAQLVDACHIKPFSISQDDTVGNGVSLTPTLHRAFDRGLITIDEKYEVLLSSYFKEYDSPYALKQFEGKRILLPENKNYFPLQENFDWHRKECFVL</sequence>
<evidence type="ECO:0000259" key="2">
    <source>
        <dbReference type="Pfam" id="PF26340"/>
    </source>
</evidence>
<dbReference type="RefSeq" id="WP_101334524.1">
    <property type="nucleotide sequence ID" value="NZ_PJNI01000008.1"/>
</dbReference>
<gene>
    <name evidence="3" type="ORF">CW751_08195</name>
</gene>
<reference evidence="3 4" key="1">
    <citation type="submission" date="2017-12" db="EMBL/GenBank/DDBJ databases">
        <title>The draft genome sequence of Brumimicrobium saltpan LHR20.</title>
        <authorList>
            <person name="Do Z.-J."/>
            <person name="Luo H.-R."/>
        </authorList>
    </citation>
    <scope>NUCLEOTIDE SEQUENCE [LARGE SCALE GENOMIC DNA]</scope>
    <source>
        <strain evidence="3 4">LHR20</strain>
    </source>
</reference>
<dbReference type="Pfam" id="PF26340">
    <property type="entry name" value="DNA-SBD_ScoMcrA"/>
    <property type="match status" value="1"/>
</dbReference>
<keyword evidence="3" id="KW-0378">Hydrolase</keyword>
<dbReference type="OrthoDB" id="67788at2"/>
<dbReference type="AlphaFoldDB" id="A0A2I0R2D0"/>
<keyword evidence="3" id="KW-0540">Nuclease</keyword>
<protein>
    <submittedName>
        <fullName evidence="3">HNH endonuclease</fullName>
    </submittedName>
</protein>
<dbReference type="InterPro" id="IPR003615">
    <property type="entry name" value="HNH_nuc"/>
</dbReference>
<evidence type="ECO:0000313" key="4">
    <source>
        <dbReference type="Proteomes" id="UP000236654"/>
    </source>
</evidence>
<evidence type="ECO:0000313" key="3">
    <source>
        <dbReference type="EMBL" id="PKR80742.1"/>
    </source>
</evidence>